<gene>
    <name evidence="2 4" type="ORF">LOAG_11333</name>
</gene>
<dbReference type="GeneID" id="9948786"/>
<dbReference type="OMA" id="KPYWAQA"/>
<dbReference type="OrthoDB" id="5857866at2759"/>
<dbReference type="CTD" id="9948786"/>
<dbReference type="Proteomes" id="UP000095285">
    <property type="component" value="Unassembled WGS sequence"/>
</dbReference>
<dbReference type="WBParaSite" id="EN70_9623">
    <property type="protein sequence ID" value="EN70_9623"/>
    <property type="gene ID" value="EN70_9623"/>
</dbReference>
<evidence type="ECO:0000313" key="3">
    <source>
        <dbReference type="Proteomes" id="UP000095285"/>
    </source>
</evidence>
<dbReference type="InParanoid" id="A0A1I7W4S8"/>
<feature type="compositionally biased region" description="Polar residues" evidence="1">
    <location>
        <begin position="61"/>
        <end position="74"/>
    </location>
</feature>
<sequence length="160" mass="18030">MFSPNQSGNRISITRSDKTNRVPYVPHKQLEQRKHQKQPYWGPDNTSGEESISIRLPLLLNKSTNTSIQSSSTGTATSRLPPPPPPPRSAATSLSLFPASYQRITQQDVSSDRRLSSELLQIRLEAVSKPYWAQASLSIFTEKILVMEKHLFSSILYLSY</sequence>
<proteinExistence type="predicted"/>
<feature type="region of interest" description="Disordered" evidence="1">
    <location>
        <begin position="1"/>
        <end position="92"/>
    </location>
</feature>
<reference evidence="2 3" key="1">
    <citation type="submission" date="2012-04" db="EMBL/GenBank/DDBJ databases">
        <title>The Genome Sequence of Loa loa.</title>
        <authorList>
            <consortium name="The Broad Institute Genome Sequencing Platform"/>
            <consortium name="Broad Institute Genome Sequencing Center for Infectious Disease"/>
            <person name="Nutman T.B."/>
            <person name="Fink D.L."/>
            <person name="Russ C."/>
            <person name="Young S."/>
            <person name="Zeng Q."/>
            <person name="Gargeya S."/>
            <person name="Alvarado L."/>
            <person name="Berlin A."/>
            <person name="Chapman S.B."/>
            <person name="Chen Z."/>
            <person name="Freedman E."/>
            <person name="Gellesch M."/>
            <person name="Goldberg J."/>
            <person name="Griggs A."/>
            <person name="Gujja S."/>
            <person name="Heilman E.R."/>
            <person name="Heiman D."/>
            <person name="Howarth C."/>
            <person name="Mehta T."/>
            <person name="Neiman D."/>
            <person name="Pearson M."/>
            <person name="Roberts A."/>
            <person name="Saif S."/>
            <person name="Shea T."/>
            <person name="Shenoy N."/>
            <person name="Sisk P."/>
            <person name="Stolte C."/>
            <person name="Sykes S."/>
            <person name="White J."/>
            <person name="Yandava C."/>
            <person name="Haas B."/>
            <person name="Henn M.R."/>
            <person name="Nusbaum C."/>
            <person name="Birren B."/>
        </authorList>
    </citation>
    <scope>NUCLEOTIDE SEQUENCE [LARGE SCALE GENOMIC DNA]</scope>
</reference>
<evidence type="ECO:0000256" key="1">
    <source>
        <dbReference type="SAM" id="MobiDB-lite"/>
    </source>
</evidence>
<accession>A0A1I7W4S8</accession>
<reference evidence="4" key="2">
    <citation type="submission" date="2016-11" db="UniProtKB">
        <authorList>
            <consortium name="WormBaseParasite"/>
        </authorList>
    </citation>
    <scope>IDENTIFICATION</scope>
</reference>
<accession>A0A1S0TN38</accession>
<dbReference type="EMBL" id="JH712397">
    <property type="protein sequence ID" value="EFO17168.2"/>
    <property type="molecule type" value="Genomic_DNA"/>
</dbReference>
<organism evidence="3 4">
    <name type="scientific">Loa loa</name>
    <name type="common">Eye worm</name>
    <name type="synonym">Filaria loa</name>
    <dbReference type="NCBI Taxonomy" id="7209"/>
    <lineage>
        <taxon>Eukaryota</taxon>
        <taxon>Metazoa</taxon>
        <taxon>Ecdysozoa</taxon>
        <taxon>Nematoda</taxon>
        <taxon>Chromadorea</taxon>
        <taxon>Rhabditida</taxon>
        <taxon>Spirurina</taxon>
        <taxon>Spiruromorpha</taxon>
        <taxon>Filarioidea</taxon>
        <taxon>Onchocercidae</taxon>
        <taxon>Loa</taxon>
    </lineage>
</organism>
<dbReference type="AlphaFoldDB" id="A0A1I7W4S8"/>
<feature type="compositionally biased region" description="Polar residues" evidence="1">
    <location>
        <begin position="1"/>
        <end position="14"/>
    </location>
</feature>
<dbReference type="RefSeq" id="XP_003146902.2">
    <property type="nucleotide sequence ID" value="XM_003146854.2"/>
</dbReference>
<protein>
    <submittedName>
        <fullName evidence="2 4">Uncharacterized protein</fullName>
    </submittedName>
</protein>
<evidence type="ECO:0000313" key="2">
    <source>
        <dbReference type="EMBL" id="EFO17168.2"/>
    </source>
</evidence>
<keyword evidence="3" id="KW-1185">Reference proteome</keyword>
<name>A0A1I7W4S8_LOALO</name>
<evidence type="ECO:0000313" key="4">
    <source>
        <dbReference type="WBParaSite" id="EN70_9623"/>
    </source>
</evidence>
<dbReference type="KEGG" id="loa:LOAG_11333"/>